<dbReference type="EMBL" id="MU806107">
    <property type="protein sequence ID" value="KAJ3839831.1"/>
    <property type="molecule type" value="Genomic_DNA"/>
</dbReference>
<dbReference type="AlphaFoldDB" id="A0AA38PBS8"/>
<feature type="transmembrane region" description="Helical" evidence="1">
    <location>
        <begin position="12"/>
        <end position="30"/>
    </location>
</feature>
<reference evidence="2" key="1">
    <citation type="submission" date="2022-08" db="EMBL/GenBank/DDBJ databases">
        <authorList>
            <consortium name="DOE Joint Genome Institute"/>
            <person name="Min B."/>
            <person name="Riley R."/>
            <person name="Sierra-Patev S."/>
            <person name="Naranjo-Ortiz M."/>
            <person name="Looney B."/>
            <person name="Konkel Z."/>
            <person name="Slot J.C."/>
            <person name="Sakamoto Y."/>
            <person name="Steenwyk J.L."/>
            <person name="Rokas A."/>
            <person name="Carro J."/>
            <person name="Camarero S."/>
            <person name="Ferreira P."/>
            <person name="Molpeceres G."/>
            <person name="Ruiz-Duenas F.J."/>
            <person name="Serrano A."/>
            <person name="Henrissat B."/>
            <person name="Drula E."/>
            <person name="Hughes K.W."/>
            <person name="Mata J.L."/>
            <person name="Ishikawa N.K."/>
            <person name="Vargas-Isla R."/>
            <person name="Ushijima S."/>
            <person name="Smith C.A."/>
            <person name="Ahrendt S."/>
            <person name="Andreopoulos W."/>
            <person name="He G."/>
            <person name="Labutti K."/>
            <person name="Lipzen A."/>
            <person name="Ng V."/>
            <person name="Sandor L."/>
            <person name="Barry K."/>
            <person name="Martinez A.T."/>
            <person name="Xiao Y."/>
            <person name="Gibbons J.G."/>
            <person name="Terashima K."/>
            <person name="Hibbett D.S."/>
            <person name="Grigoriev I.V."/>
        </authorList>
    </citation>
    <scope>NUCLEOTIDE SEQUENCE</scope>
    <source>
        <strain evidence="2">TFB9207</strain>
    </source>
</reference>
<evidence type="ECO:0000313" key="3">
    <source>
        <dbReference type="Proteomes" id="UP001163846"/>
    </source>
</evidence>
<dbReference type="Proteomes" id="UP001163846">
    <property type="component" value="Unassembled WGS sequence"/>
</dbReference>
<accession>A0AA38PBS8</accession>
<proteinExistence type="predicted"/>
<feature type="transmembrane region" description="Helical" evidence="1">
    <location>
        <begin position="37"/>
        <end position="57"/>
    </location>
</feature>
<evidence type="ECO:0000313" key="2">
    <source>
        <dbReference type="EMBL" id="KAJ3839831.1"/>
    </source>
</evidence>
<keyword evidence="3" id="KW-1185">Reference proteome</keyword>
<sequence length="94" mass="10099">MSLPVKVTFSTWAPFPPAVMLLSSICYLPSTPPRAKMTILVSSVSSLMLTTLLVLLSPPRVKSVQTLTMLVLPVSSLVPLTLLVPLTPLRAKSI</sequence>
<organism evidence="2 3">
    <name type="scientific">Lentinula raphanica</name>
    <dbReference type="NCBI Taxonomy" id="153919"/>
    <lineage>
        <taxon>Eukaryota</taxon>
        <taxon>Fungi</taxon>
        <taxon>Dikarya</taxon>
        <taxon>Basidiomycota</taxon>
        <taxon>Agaricomycotina</taxon>
        <taxon>Agaricomycetes</taxon>
        <taxon>Agaricomycetidae</taxon>
        <taxon>Agaricales</taxon>
        <taxon>Marasmiineae</taxon>
        <taxon>Omphalotaceae</taxon>
        <taxon>Lentinula</taxon>
    </lineage>
</organism>
<name>A0AA38PBS8_9AGAR</name>
<protein>
    <submittedName>
        <fullName evidence="2">Uncharacterized protein</fullName>
    </submittedName>
</protein>
<keyword evidence="1" id="KW-0812">Transmembrane</keyword>
<gene>
    <name evidence="2" type="ORF">F5878DRAFT_615136</name>
</gene>
<feature type="transmembrane region" description="Helical" evidence="1">
    <location>
        <begin position="69"/>
        <end position="89"/>
    </location>
</feature>
<evidence type="ECO:0000256" key="1">
    <source>
        <dbReference type="SAM" id="Phobius"/>
    </source>
</evidence>
<keyword evidence="1" id="KW-0472">Membrane</keyword>
<comment type="caution">
    <text evidence="2">The sequence shown here is derived from an EMBL/GenBank/DDBJ whole genome shotgun (WGS) entry which is preliminary data.</text>
</comment>
<keyword evidence="1" id="KW-1133">Transmembrane helix</keyword>